<keyword evidence="3" id="KW-1185">Reference proteome</keyword>
<accession>A0A511YIV4</accession>
<reference evidence="2 3" key="1">
    <citation type="submission" date="2019-07" db="EMBL/GenBank/DDBJ databases">
        <title>Whole genome shotgun sequence of Chryseobacterium hagamense NBRC 105253.</title>
        <authorList>
            <person name="Hosoyama A."/>
            <person name="Uohara A."/>
            <person name="Ohji S."/>
            <person name="Ichikawa N."/>
        </authorList>
    </citation>
    <scope>NUCLEOTIDE SEQUENCE [LARGE SCALE GENOMIC DNA]</scope>
    <source>
        <strain evidence="2 3">NBRC 105253</strain>
    </source>
</reference>
<evidence type="ECO:0000256" key="1">
    <source>
        <dbReference type="SAM" id="SignalP"/>
    </source>
</evidence>
<dbReference type="Proteomes" id="UP000321863">
    <property type="component" value="Unassembled WGS sequence"/>
</dbReference>
<dbReference type="EMBL" id="BJYJ01000002">
    <property type="protein sequence ID" value="GEN75131.1"/>
    <property type="molecule type" value="Genomic_DNA"/>
</dbReference>
<evidence type="ECO:0000313" key="3">
    <source>
        <dbReference type="Proteomes" id="UP000321863"/>
    </source>
</evidence>
<evidence type="ECO:0000313" key="2">
    <source>
        <dbReference type="EMBL" id="GEN75131.1"/>
    </source>
</evidence>
<protein>
    <recommendedName>
        <fullName evidence="4">DUF4468 domain-containing protein</fullName>
    </recommendedName>
</protein>
<feature type="signal peptide" evidence="1">
    <location>
        <begin position="1"/>
        <end position="22"/>
    </location>
</feature>
<proteinExistence type="predicted"/>
<dbReference type="AlphaFoldDB" id="A0A511YIV4"/>
<keyword evidence="1" id="KW-0732">Signal</keyword>
<feature type="chain" id="PRO_5021716617" description="DUF4468 domain-containing protein" evidence="1">
    <location>
        <begin position="23"/>
        <end position="217"/>
    </location>
</feature>
<gene>
    <name evidence="2" type="ORF">CHA01nite_08710</name>
</gene>
<name>A0A511YIV4_9FLAO</name>
<evidence type="ECO:0008006" key="4">
    <source>
        <dbReference type="Google" id="ProtNLM"/>
    </source>
</evidence>
<sequence>MMLKISKLLTVLVVTVSLNIKAQEFDAVLYFLDGSKKTGKADMVSNEETKLAFIENGSKKKEKIKINLLDKVEYIHLNNNQSVTAELREFIYYFLSDKPKSNYGWIRKISTSGDISTYVGYSYDAGVRNAYHYTVKPSELYNFFFQYKNEKPHLIYFDNSMWTPNKKQIVRRQVKNFFTDICPQLVSDFNDGKIEIKNNDVKVLIDYYEKNCSTTNN</sequence>
<comment type="caution">
    <text evidence="2">The sequence shown here is derived from an EMBL/GenBank/DDBJ whole genome shotgun (WGS) entry which is preliminary data.</text>
</comment>
<organism evidence="2 3">
    <name type="scientific">Chryseobacterium hagamense</name>
    <dbReference type="NCBI Taxonomy" id="395935"/>
    <lineage>
        <taxon>Bacteria</taxon>
        <taxon>Pseudomonadati</taxon>
        <taxon>Bacteroidota</taxon>
        <taxon>Flavobacteriia</taxon>
        <taxon>Flavobacteriales</taxon>
        <taxon>Weeksellaceae</taxon>
        <taxon>Chryseobacterium group</taxon>
        <taxon>Chryseobacterium</taxon>
    </lineage>
</organism>